<evidence type="ECO:0000313" key="1">
    <source>
        <dbReference type="EMBL" id="TVY89443.1"/>
    </source>
</evidence>
<dbReference type="EMBL" id="QGML01001248">
    <property type="protein sequence ID" value="TVY89443.1"/>
    <property type="molecule type" value="Genomic_DNA"/>
</dbReference>
<dbReference type="Proteomes" id="UP000315522">
    <property type="component" value="Unassembled WGS sequence"/>
</dbReference>
<accession>A0A559M912</accession>
<comment type="caution">
    <text evidence="1">The sequence shown here is derived from an EMBL/GenBank/DDBJ whole genome shotgun (WGS) entry which is preliminary data.</text>
</comment>
<name>A0A559M912_9HELO</name>
<evidence type="ECO:0000313" key="2">
    <source>
        <dbReference type="Proteomes" id="UP000315522"/>
    </source>
</evidence>
<organism evidence="1 2">
    <name type="scientific">Lachnellula willkommii</name>
    <dbReference type="NCBI Taxonomy" id="215461"/>
    <lineage>
        <taxon>Eukaryota</taxon>
        <taxon>Fungi</taxon>
        <taxon>Dikarya</taxon>
        <taxon>Ascomycota</taxon>
        <taxon>Pezizomycotina</taxon>
        <taxon>Leotiomycetes</taxon>
        <taxon>Helotiales</taxon>
        <taxon>Lachnaceae</taxon>
        <taxon>Lachnellula</taxon>
    </lineage>
</organism>
<gene>
    <name evidence="1" type="ORF">LAWI1_G006582</name>
</gene>
<sequence length="206" mass="23435">MNEVLCSILCGEDEWCYDGEDKAMKFNSDGTGELWGRTSTQYWIVVDLQWKSISVKQPDTKANAAPIQSNNNGPRFIGQIELEITLLNRIPQAVQAYRPMPVFNELEDGAFQPRVYSIRIEKGNFMLPCFAGYDGLRLDTRYALRLLFDRSPYPPRKDWTKPEYGPDGCGFWDRKEFVGRITRGLDDKRAMNDPAAAGGWSSCVVC</sequence>
<proteinExistence type="predicted"/>
<protein>
    <submittedName>
        <fullName evidence="1">Uncharacterized protein</fullName>
    </submittedName>
</protein>
<keyword evidence="2" id="KW-1185">Reference proteome</keyword>
<reference evidence="1 2" key="1">
    <citation type="submission" date="2018-05" db="EMBL/GenBank/DDBJ databases">
        <title>Genome sequencing and assembly of the regulated plant pathogen Lachnellula willkommii and related sister species for the development of diagnostic species identification markers.</title>
        <authorList>
            <person name="Giroux E."/>
            <person name="Bilodeau G."/>
        </authorList>
    </citation>
    <scope>NUCLEOTIDE SEQUENCE [LARGE SCALE GENOMIC DNA]</scope>
    <source>
        <strain evidence="1 2">CBS 172.35</strain>
    </source>
</reference>
<dbReference type="AlphaFoldDB" id="A0A559M912"/>